<dbReference type="GO" id="GO:0051015">
    <property type="term" value="F:actin filament binding"/>
    <property type="evidence" value="ECO:0007669"/>
    <property type="project" value="InterPro"/>
</dbReference>
<keyword evidence="4" id="KW-0812">Transmembrane</keyword>
<dbReference type="EMBL" id="CAMGYJ010000010">
    <property type="protein sequence ID" value="CAI0550212.1"/>
    <property type="molecule type" value="Genomic_DNA"/>
</dbReference>
<dbReference type="Pfam" id="PF02181">
    <property type="entry name" value="FH2"/>
    <property type="match status" value="1"/>
</dbReference>
<dbReference type="PANTHER" id="PTHR23213">
    <property type="entry name" value="FORMIN-RELATED"/>
    <property type="match status" value="1"/>
</dbReference>
<dbReference type="SUPFAM" id="SSF101447">
    <property type="entry name" value="Formin homology 2 domain (FH2 domain)"/>
    <property type="match status" value="1"/>
</dbReference>
<protein>
    <recommendedName>
        <fullName evidence="2">Formin-like protein</fullName>
    </recommendedName>
</protein>
<reference evidence="6" key="1">
    <citation type="submission" date="2022-08" db="EMBL/GenBank/DDBJ databases">
        <authorList>
            <person name="Gutierrez-Valencia J."/>
        </authorList>
    </citation>
    <scope>NUCLEOTIDE SEQUENCE</scope>
</reference>
<feature type="compositionally biased region" description="Basic residues" evidence="3">
    <location>
        <begin position="219"/>
        <end position="228"/>
    </location>
</feature>
<dbReference type="InterPro" id="IPR015425">
    <property type="entry name" value="FH2_Formin"/>
</dbReference>
<evidence type="ECO:0000313" key="6">
    <source>
        <dbReference type="EMBL" id="CAI0550212.1"/>
    </source>
</evidence>
<comment type="similarity">
    <text evidence="1">Belongs to the formin-like family. Class-I subfamily.</text>
</comment>
<feature type="transmembrane region" description="Helical" evidence="4">
    <location>
        <begin position="6"/>
        <end position="25"/>
    </location>
</feature>
<dbReference type="GO" id="GO:0045010">
    <property type="term" value="P:actin nucleation"/>
    <property type="evidence" value="ECO:0007669"/>
    <property type="project" value="InterPro"/>
</dbReference>
<evidence type="ECO:0000313" key="7">
    <source>
        <dbReference type="Proteomes" id="UP001154282"/>
    </source>
</evidence>
<proteinExistence type="inferred from homology"/>
<evidence type="ECO:0000259" key="5">
    <source>
        <dbReference type="PROSITE" id="PS51444"/>
    </source>
</evidence>
<evidence type="ECO:0000256" key="4">
    <source>
        <dbReference type="SAM" id="Phobius"/>
    </source>
</evidence>
<feature type="region of interest" description="Disordered" evidence="3">
    <location>
        <begin position="207"/>
        <end position="230"/>
    </location>
</feature>
<dbReference type="InterPro" id="IPR042201">
    <property type="entry name" value="FH2_Formin_sf"/>
</dbReference>
<evidence type="ECO:0000256" key="2">
    <source>
        <dbReference type="RuleBase" id="RU361260"/>
    </source>
</evidence>
<feature type="transmembrane region" description="Helical" evidence="4">
    <location>
        <begin position="237"/>
        <end position="256"/>
    </location>
</feature>
<evidence type="ECO:0000256" key="1">
    <source>
        <dbReference type="ARBA" id="ARBA00025793"/>
    </source>
</evidence>
<dbReference type="Proteomes" id="UP001154282">
    <property type="component" value="Unassembled WGS sequence"/>
</dbReference>
<sequence>MGLRTLGYIMVCVMLLFLVAMVDSANHRPEVKEEKLAKEAWIRCRKHIGDNKGFSKDCDLYNLLQSMSESESSSLARKSMHNVIRVMPIQMKRELLHCVRNKNLLSDDFADGGSSSTRWLIECFRIALKCPISTQRRYMSSKRNVKTALNSLSPVTSQSDSPAISIRSQAYGSTPPSLHESSLITTSHYNPLGLLFYEANLHQRRELESSSTPSVSDSKKKRKKHKKKSKEEIERQTLVAIIATSVATFLIVAVLFCCWICLRNSEAEINYIEEKRDERPLLHLRDSFASSSLASASMATSSANDPKSIGVVNATLVSNLSMQQEKQEGVTLEGQSSETKEIAGDELPPLKPPPGRTVAPPPPAAPAPPPPRPPPPGAPGPPAPPKPRPPPPPKSNLRPSPLGPKRPNKSGSNDDGTDDGGQKTKLKPFFWDKVMASPNQSMVWHEISGGSFQFDEEMIESLFGYNANKNNNERKREVVDNSVQYIQIIDPRKAQNLSILLKALNVTTEEVLDALREVTLEILLNAANELPVELLQTLLKMAPTADEELKLRLYAGEIAQLGPAERFLKALVEVPFAFKRIESLVFMSSLQEEVTTLKEAFVTLEVASNKLKNSRLFLKLLEAVLKTGNRMNDGTYRGGALAFKLDTLLKLSDVKGTDGKTTLLHFVVLEIIRSEGIRAVRAAKANASVSSVMSDDLSEDPNDKAAEEHYCNIGLQVVSSLSNDFDEVKKAAVLDADMLSSTLGKLRKSLTKAKAFVESDMKSDEESEFYAALVGFMNRADSDIAWLSEEEKRITALVQSTADYFHGKSGKEEGLRLFSIVRSFLTMLDKACKEVKEARAKKVPATKVSIKKDNLGEASSSGIQQQQQQVENQNHHKRLFPAIAERRNNESSSSDDENSIYNLVHVHTFLFVYSPKLEKEKFSFLFFARVYLSIFRDKDGIENPLQKCKLHLTN</sequence>
<gene>
    <name evidence="6" type="ORF">LITE_LOCUS45461</name>
</gene>
<dbReference type="PROSITE" id="PS51444">
    <property type="entry name" value="FH2"/>
    <property type="match status" value="1"/>
</dbReference>
<dbReference type="Gene3D" id="1.20.58.2220">
    <property type="entry name" value="Formin, FH2 domain"/>
    <property type="match status" value="1"/>
</dbReference>
<organism evidence="6 7">
    <name type="scientific">Linum tenue</name>
    <dbReference type="NCBI Taxonomy" id="586396"/>
    <lineage>
        <taxon>Eukaryota</taxon>
        <taxon>Viridiplantae</taxon>
        <taxon>Streptophyta</taxon>
        <taxon>Embryophyta</taxon>
        <taxon>Tracheophyta</taxon>
        <taxon>Spermatophyta</taxon>
        <taxon>Magnoliopsida</taxon>
        <taxon>eudicotyledons</taxon>
        <taxon>Gunneridae</taxon>
        <taxon>Pentapetalae</taxon>
        <taxon>rosids</taxon>
        <taxon>fabids</taxon>
        <taxon>Malpighiales</taxon>
        <taxon>Linaceae</taxon>
        <taxon>Linum</taxon>
    </lineage>
</organism>
<comment type="caution">
    <text evidence="6">The sequence shown here is derived from an EMBL/GenBank/DDBJ whole genome shotgun (WGS) entry which is preliminary data.</text>
</comment>
<keyword evidence="4" id="KW-1133">Transmembrane helix</keyword>
<keyword evidence="4" id="KW-0472">Membrane</keyword>
<feature type="domain" description="FH2" evidence="5">
    <location>
        <begin position="416"/>
        <end position="854"/>
    </location>
</feature>
<evidence type="ECO:0000256" key="3">
    <source>
        <dbReference type="SAM" id="MobiDB-lite"/>
    </source>
</evidence>
<name>A0AAV0R187_9ROSI</name>
<dbReference type="InterPro" id="IPR027643">
    <property type="entry name" value="Formin-like_plant"/>
</dbReference>
<dbReference type="SMART" id="SM00498">
    <property type="entry name" value="FH2"/>
    <property type="match status" value="1"/>
</dbReference>
<feature type="compositionally biased region" description="Pro residues" evidence="3">
    <location>
        <begin position="349"/>
        <end position="394"/>
    </location>
</feature>
<keyword evidence="7" id="KW-1185">Reference proteome</keyword>
<dbReference type="PANTHER" id="PTHR23213:SF392">
    <property type="entry name" value="FORMIN-LIKE PROTEIN 3"/>
    <property type="match status" value="1"/>
</dbReference>
<dbReference type="AlphaFoldDB" id="A0AAV0R187"/>
<accession>A0AAV0R187</accession>
<feature type="region of interest" description="Disordered" evidence="3">
    <location>
        <begin position="325"/>
        <end position="425"/>
    </location>
</feature>